<protein>
    <submittedName>
        <fullName evidence="2">Uncharacterized protein</fullName>
    </submittedName>
</protein>
<dbReference type="Proteomes" id="UP000054721">
    <property type="component" value="Unassembled WGS sequence"/>
</dbReference>
<evidence type="ECO:0000313" key="3">
    <source>
        <dbReference type="Proteomes" id="UP000054721"/>
    </source>
</evidence>
<feature type="chain" id="PRO_5006882108" evidence="1">
    <location>
        <begin position="19"/>
        <end position="175"/>
    </location>
</feature>
<gene>
    <name evidence="2" type="ORF">T02_8600</name>
</gene>
<proteinExistence type="predicted"/>
<keyword evidence="1" id="KW-0732">Signal</keyword>
<name>A0A0V1LUG5_9BILA</name>
<accession>A0A0V1LUG5</accession>
<organism evidence="2 3">
    <name type="scientific">Trichinella nativa</name>
    <dbReference type="NCBI Taxonomy" id="6335"/>
    <lineage>
        <taxon>Eukaryota</taxon>
        <taxon>Metazoa</taxon>
        <taxon>Ecdysozoa</taxon>
        <taxon>Nematoda</taxon>
        <taxon>Enoplea</taxon>
        <taxon>Dorylaimia</taxon>
        <taxon>Trichinellida</taxon>
        <taxon>Trichinellidae</taxon>
        <taxon>Trichinella</taxon>
    </lineage>
</organism>
<dbReference type="AlphaFoldDB" id="A0A0V1LUG5"/>
<sequence>MLVALFVSLASCISNVDLEGAREEDVVTVDPISCRLTSNRHSGQMAGCELFAPTDYHIYYCNYYHHDVQLKLSVSYCVRLIKNCNKLKNIIKSSADFDTSDFDRNLILTDRLTNNKDDRQSLAFCLLSVAVWIGACTSIALCSSDNVQALGVKMWSIRIDRLGNCLKKFFSHGRI</sequence>
<keyword evidence="3" id="KW-1185">Reference proteome</keyword>
<evidence type="ECO:0000256" key="1">
    <source>
        <dbReference type="SAM" id="SignalP"/>
    </source>
</evidence>
<dbReference type="OrthoDB" id="10602812at2759"/>
<reference evidence="2 3" key="1">
    <citation type="submission" date="2015-05" db="EMBL/GenBank/DDBJ databases">
        <title>Evolution of Trichinella species and genotypes.</title>
        <authorList>
            <person name="Korhonen P.K."/>
            <person name="Edoardo P."/>
            <person name="Giuseppe L.R."/>
            <person name="Gasser R.B."/>
        </authorList>
    </citation>
    <scope>NUCLEOTIDE SEQUENCE [LARGE SCALE GENOMIC DNA]</scope>
    <source>
        <strain evidence="2">ISS10</strain>
    </source>
</reference>
<dbReference type="EMBL" id="JYDW01000003">
    <property type="protein sequence ID" value="KRZ63160.1"/>
    <property type="molecule type" value="Genomic_DNA"/>
</dbReference>
<feature type="signal peptide" evidence="1">
    <location>
        <begin position="1"/>
        <end position="18"/>
    </location>
</feature>
<evidence type="ECO:0000313" key="2">
    <source>
        <dbReference type="EMBL" id="KRZ63160.1"/>
    </source>
</evidence>
<comment type="caution">
    <text evidence="2">The sequence shown here is derived from an EMBL/GenBank/DDBJ whole genome shotgun (WGS) entry which is preliminary data.</text>
</comment>